<feature type="signal peptide" evidence="1">
    <location>
        <begin position="1"/>
        <end position="19"/>
    </location>
</feature>
<evidence type="ECO:0000256" key="1">
    <source>
        <dbReference type="SAM" id="SignalP"/>
    </source>
</evidence>
<dbReference type="InterPro" id="IPR036374">
    <property type="entry name" value="OxRdtase_Mopterin-bd_sf"/>
</dbReference>
<feature type="chain" id="PRO_5022809485" description="Molybdopterin-dependent oxidoreductase" evidence="1">
    <location>
        <begin position="20"/>
        <end position="176"/>
    </location>
</feature>
<sequence>MRPAILALACVFIVSPAFAQTAQQPATAHAHEAAAPSTSLTVTGPTGKVLKVSPEDLKAMPHKSVEVFNEHSKAKETYTGVPLTDLLKQVDAPTGEKLRGKLYLLGVIAEGTDHYRVLYSLAEVDPANHTGDVLVADQIDGKPIAADGAFKLVSTEEKRPARWVRNLTAITVKAVE</sequence>
<keyword evidence="1" id="KW-0732">Signal</keyword>
<organism evidence="2 3">
    <name type="scientific">Terriglobus albidus</name>
    <dbReference type="NCBI Taxonomy" id="1592106"/>
    <lineage>
        <taxon>Bacteria</taxon>
        <taxon>Pseudomonadati</taxon>
        <taxon>Acidobacteriota</taxon>
        <taxon>Terriglobia</taxon>
        <taxon>Terriglobales</taxon>
        <taxon>Acidobacteriaceae</taxon>
        <taxon>Terriglobus</taxon>
    </lineage>
</organism>
<accession>A0A5B9E970</accession>
<protein>
    <recommendedName>
        <fullName evidence="4">Molybdopterin-dependent oxidoreductase</fullName>
    </recommendedName>
</protein>
<evidence type="ECO:0000313" key="2">
    <source>
        <dbReference type="EMBL" id="QEE28753.1"/>
    </source>
</evidence>
<dbReference type="EMBL" id="CP042806">
    <property type="protein sequence ID" value="QEE28753.1"/>
    <property type="molecule type" value="Genomic_DNA"/>
</dbReference>
<evidence type="ECO:0008006" key="4">
    <source>
        <dbReference type="Google" id="ProtNLM"/>
    </source>
</evidence>
<dbReference type="Gene3D" id="3.90.420.10">
    <property type="entry name" value="Oxidoreductase, molybdopterin-binding domain"/>
    <property type="match status" value="1"/>
</dbReference>
<reference evidence="2 3" key="1">
    <citation type="submission" date="2019-08" db="EMBL/GenBank/DDBJ databases">
        <title>Complete genome sequence of Terriglobus albidus strain ORNL.</title>
        <authorList>
            <person name="Podar M."/>
        </authorList>
    </citation>
    <scope>NUCLEOTIDE SEQUENCE [LARGE SCALE GENOMIC DNA]</scope>
    <source>
        <strain evidence="2 3">ORNL</strain>
    </source>
</reference>
<evidence type="ECO:0000313" key="3">
    <source>
        <dbReference type="Proteomes" id="UP000321820"/>
    </source>
</evidence>
<dbReference type="AlphaFoldDB" id="A0A5B9E970"/>
<name>A0A5B9E970_9BACT</name>
<gene>
    <name evidence="2" type="ORF">FTW19_12535</name>
</gene>
<dbReference type="OrthoDB" id="129599at2"/>
<keyword evidence="3" id="KW-1185">Reference proteome</keyword>
<dbReference type="KEGG" id="talb:FTW19_12535"/>
<dbReference type="SUPFAM" id="SSF56524">
    <property type="entry name" value="Oxidoreductase molybdopterin-binding domain"/>
    <property type="match status" value="1"/>
</dbReference>
<proteinExistence type="predicted"/>
<dbReference type="Proteomes" id="UP000321820">
    <property type="component" value="Chromosome"/>
</dbReference>
<dbReference type="RefSeq" id="WP_147647943.1">
    <property type="nucleotide sequence ID" value="NZ_CP042806.1"/>
</dbReference>